<protein>
    <submittedName>
        <fullName evidence="3">Uncharacterized protein</fullName>
    </submittedName>
</protein>
<reference evidence="3 4" key="1">
    <citation type="journal article" date="2022" name="bioRxiv">
        <title>Genomics of Preaxostyla Flagellates Illuminates Evolutionary Transitions and the Path Towards Mitochondrial Loss.</title>
        <authorList>
            <person name="Novak L.V.F."/>
            <person name="Treitli S.C."/>
            <person name="Pyrih J."/>
            <person name="Halakuc P."/>
            <person name="Pipaliya S.V."/>
            <person name="Vacek V."/>
            <person name="Brzon O."/>
            <person name="Soukal P."/>
            <person name="Eme L."/>
            <person name="Dacks J.B."/>
            <person name="Karnkowska A."/>
            <person name="Elias M."/>
            <person name="Hampl V."/>
        </authorList>
    </citation>
    <scope>NUCLEOTIDE SEQUENCE [LARGE SCALE GENOMIC DNA]</scope>
    <source>
        <strain evidence="3">NAU3</strain>
        <tissue evidence="3">Gut</tissue>
    </source>
</reference>
<dbReference type="Pfam" id="PF05600">
    <property type="entry name" value="CDK5RAP3"/>
    <property type="match status" value="2"/>
</dbReference>
<dbReference type="InterPro" id="IPR008491">
    <property type="entry name" value="CDK5RAP3"/>
</dbReference>
<name>A0ABQ9YM16_9EUKA</name>
<evidence type="ECO:0000256" key="2">
    <source>
        <dbReference type="SAM" id="Coils"/>
    </source>
</evidence>
<keyword evidence="4" id="KW-1185">Reference proteome</keyword>
<comment type="similarity">
    <text evidence="1">Belongs to the CDK5RAP3 family.</text>
</comment>
<sequence>MSLQFTIPLEQASQKPQLDLAYDRVFSYLVDKGRITTQFNRDSKTVTSKLVNLFSDLDEATQDAFASEKDCLTYFSSETIFQTLLKRPGAAKKTMLGKYTDPVIQSWSQLNKQFPKNNTHIGHAVQVMTRIVQIDLPAIRKALQKCRADGDSLKHKKDEQTRSAQTFLREYEDARKAIGAIDGVDLHTALDLQTPQIPIILAKTILTRLSQNRPFQDALQLYVRFVVSTINDNKNKQSQIGPKTVLQSIQTLLKIPVSTLTAIEQRKPPQIQKPKSSKSSGIHDITEIVDTTGVIEVIDDEDNHPSKLEGENHIMRLINPRDRSALIRDLIELNGFLDQRLFEMESIEGSHQKRLQSTATGASGLDSTDLFVPINRLTEMKNAVEWAIDGFKDSKLEQLMLIKNSQSYVSRMIQQIETLKENAERMEILADKTQQLVDGSRSNLREQERSLKSSIDKVKQLSKQIETAINALPNQDKHVRITSLPTD</sequence>
<evidence type="ECO:0000256" key="1">
    <source>
        <dbReference type="ARBA" id="ARBA00007478"/>
    </source>
</evidence>
<evidence type="ECO:0000313" key="3">
    <source>
        <dbReference type="EMBL" id="KAK2964803.1"/>
    </source>
</evidence>
<comment type="caution">
    <text evidence="3">The sequence shown here is derived from an EMBL/GenBank/DDBJ whole genome shotgun (WGS) entry which is preliminary data.</text>
</comment>
<gene>
    <name evidence="3" type="ORF">BLNAU_103</name>
</gene>
<dbReference type="PANTHER" id="PTHR14894:SF0">
    <property type="entry name" value="CDK5 REGULATORY SUBUNIT-ASSOCIATED PROTEIN 3"/>
    <property type="match status" value="1"/>
</dbReference>
<dbReference type="PANTHER" id="PTHR14894">
    <property type="entry name" value="CDK5 REGULATORY SUBUNIT-ASSOCIATED PROTEIN 3"/>
    <property type="match status" value="1"/>
</dbReference>
<keyword evidence="2" id="KW-0175">Coiled coil</keyword>
<accession>A0ABQ9YM16</accession>
<proteinExistence type="inferred from homology"/>
<dbReference type="Proteomes" id="UP001281761">
    <property type="component" value="Unassembled WGS sequence"/>
</dbReference>
<feature type="coiled-coil region" evidence="2">
    <location>
        <begin position="409"/>
        <end position="471"/>
    </location>
</feature>
<evidence type="ECO:0000313" key="4">
    <source>
        <dbReference type="Proteomes" id="UP001281761"/>
    </source>
</evidence>
<organism evidence="3 4">
    <name type="scientific">Blattamonas nauphoetae</name>
    <dbReference type="NCBI Taxonomy" id="2049346"/>
    <lineage>
        <taxon>Eukaryota</taxon>
        <taxon>Metamonada</taxon>
        <taxon>Preaxostyla</taxon>
        <taxon>Oxymonadida</taxon>
        <taxon>Blattamonas</taxon>
    </lineage>
</organism>
<dbReference type="EMBL" id="JARBJD010000001">
    <property type="protein sequence ID" value="KAK2964803.1"/>
    <property type="molecule type" value="Genomic_DNA"/>
</dbReference>